<evidence type="ECO:0000256" key="4">
    <source>
        <dbReference type="ARBA" id="ARBA00023163"/>
    </source>
</evidence>
<sequence length="194" mass="22152">MSDIYFERNNLLDSLNFGSAQTPTVSSDTENDLNLWTNAQFTYDIKPAYTEAGSNASSPPNDNVTYGGLPNYLNSYPPIYPKDLNKTHPPLFPKLSLDELANVLSAPIPAGNFINKPNVANKEKQSVDDDKRKRNTAASARFRIKKKMKEQDKERTVREMTEKSERLEKKVCDLEQEIKWLRRLLIDKESNNPN</sequence>
<feature type="compositionally biased region" description="Basic and acidic residues" evidence="6">
    <location>
        <begin position="149"/>
        <end position="166"/>
    </location>
</feature>
<dbReference type="Pfam" id="PF07716">
    <property type="entry name" value="bZIP_2"/>
    <property type="match status" value="1"/>
</dbReference>
<dbReference type="InterPro" id="IPR004827">
    <property type="entry name" value="bZIP"/>
</dbReference>
<dbReference type="SUPFAM" id="SSF57959">
    <property type="entry name" value="Leucine zipper domain"/>
    <property type="match status" value="1"/>
</dbReference>
<dbReference type="PROSITE" id="PS50217">
    <property type="entry name" value="BZIP"/>
    <property type="match status" value="1"/>
</dbReference>
<dbReference type="STRING" id="4846.A0A367J130"/>
<evidence type="ECO:0000256" key="5">
    <source>
        <dbReference type="ARBA" id="ARBA00023242"/>
    </source>
</evidence>
<dbReference type="EMBL" id="PJQM01004680">
    <property type="protein sequence ID" value="RCH83644.1"/>
    <property type="molecule type" value="Genomic_DNA"/>
</dbReference>
<keyword evidence="2" id="KW-0805">Transcription regulation</keyword>
<dbReference type="Proteomes" id="UP000253551">
    <property type="component" value="Unassembled WGS sequence"/>
</dbReference>
<keyword evidence="4" id="KW-0804">Transcription</keyword>
<dbReference type="Gene3D" id="1.20.5.170">
    <property type="match status" value="1"/>
</dbReference>
<evidence type="ECO:0000256" key="3">
    <source>
        <dbReference type="ARBA" id="ARBA00023125"/>
    </source>
</evidence>
<dbReference type="PROSITE" id="PS00036">
    <property type="entry name" value="BZIP_BASIC"/>
    <property type="match status" value="1"/>
</dbReference>
<evidence type="ECO:0000313" key="8">
    <source>
        <dbReference type="EMBL" id="RCH83644.1"/>
    </source>
</evidence>
<keyword evidence="9" id="KW-1185">Reference proteome</keyword>
<feature type="region of interest" description="Disordered" evidence="6">
    <location>
        <begin position="115"/>
        <end position="166"/>
    </location>
</feature>
<feature type="compositionally biased region" description="Basic and acidic residues" evidence="6">
    <location>
        <begin position="121"/>
        <end position="132"/>
    </location>
</feature>
<evidence type="ECO:0000256" key="2">
    <source>
        <dbReference type="ARBA" id="ARBA00023015"/>
    </source>
</evidence>
<comment type="caution">
    <text evidence="8">The sequence shown here is derived from an EMBL/GenBank/DDBJ whole genome shotgun (WGS) entry which is preliminary data.</text>
</comment>
<name>A0A367J130_RHIST</name>
<dbReference type="GO" id="GO:0000977">
    <property type="term" value="F:RNA polymerase II transcription regulatory region sequence-specific DNA binding"/>
    <property type="evidence" value="ECO:0007669"/>
    <property type="project" value="TreeGrafter"/>
</dbReference>
<dbReference type="PANTHER" id="PTHR13044">
    <property type="entry name" value="ACTIVATING TRANSCRIPTION FACTOR ATF 4/5"/>
    <property type="match status" value="1"/>
</dbReference>
<dbReference type="GO" id="GO:0001228">
    <property type="term" value="F:DNA-binding transcription activator activity, RNA polymerase II-specific"/>
    <property type="evidence" value="ECO:0007669"/>
    <property type="project" value="TreeGrafter"/>
</dbReference>
<dbReference type="PANTHER" id="PTHR13044:SF14">
    <property type="entry name" value="CRYPTOCEPHAL, ISOFORM A"/>
    <property type="match status" value="1"/>
</dbReference>
<evidence type="ECO:0000256" key="6">
    <source>
        <dbReference type="SAM" id="MobiDB-lite"/>
    </source>
</evidence>
<protein>
    <recommendedName>
        <fullName evidence="7">BZIP domain-containing protein</fullName>
    </recommendedName>
</protein>
<keyword evidence="5" id="KW-0539">Nucleus</keyword>
<gene>
    <name evidence="8" type="ORF">CU098_008896</name>
</gene>
<evidence type="ECO:0000256" key="1">
    <source>
        <dbReference type="ARBA" id="ARBA00004123"/>
    </source>
</evidence>
<feature type="domain" description="BZIP" evidence="7">
    <location>
        <begin position="131"/>
        <end position="188"/>
    </location>
</feature>
<proteinExistence type="predicted"/>
<dbReference type="CDD" id="cd14705">
    <property type="entry name" value="bZIP_Zip1"/>
    <property type="match status" value="1"/>
</dbReference>
<dbReference type="OrthoDB" id="1939598at2759"/>
<evidence type="ECO:0000313" key="9">
    <source>
        <dbReference type="Proteomes" id="UP000253551"/>
    </source>
</evidence>
<comment type="subcellular location">
    <subcellularLocation>
        <location evidence="1">Nucleus</location>
    </subcellularLocation>
</comment>
<accession>A0A367J130</accession>
<dbReference type="GO" id="GO:0005634">
    <property type="term" value="C:nucleus"/>
    <property type="evidence" value="ECO:0007669"/>
    <property type="project" value="UniProtKB-SubCell"/>
</dbReference>
<evidence type="ECO:0000259" key="7">
    <source>
        <dbReference type="PROSITE" id="PS50217"/>
    </source>
</evidence>
<reference evidence="8 9" key="1">
    <citation type="journal article" date="2018" name="G3 (Bethesda)">
        <title>Phylogenetic and Phylogenomic Definition of Rhizopus Species.</title>
        <authorList>
            <person name="Gryganskyi A.P."/>
            <person name="Golan J."/>
            <person name="Dolatabadi S."/>
            <person name="Mondo S."/>
            <person name="Robb S."/>
            <person name="Idnurm A."/>
            <person name="Muszewska A."/>
            <person name="Steczkiewicz K."/>
            <person name="Masonjones S."/>
            <person name="Liao H.L."/>
            <person name="Gajdeczka M.T."/>
            <person name="Anike F."/>
            <person name="Vuek A."/>
            <person name="Anishchenko I.M."/>
            <person name="Voigt K."/>
            <person name="de Hoog G.S."/>
            <person name="Smith M.E."/>
            <person name="Heitman J."/>
            <person name="Vilgalys R."/>
            <person name="Stajich J.E."/>
        </authorList>
    </citation>
    <scope>NUCLEOTIDE SEQUENCE [LARGE SCALE GENOMIC DNA]</scope>
    <source>
        <strain evidence="8 9">LSU 92-RS-03</strain>
    </source>
</reference>
<keyword evidence="3" id="KW-0238">DNA-binding</keyword>
<dbReference type="InterPro" id="IPR046347">
    <property type="entry name" value="bZIP_sf"/>
</dbReference>
<organism evidence="8 9">
    <name type="scientific">Rhizopus stolonifer</name>
    <name type="common">Rhizopus nigricans</name>
    <dbReference type="NCBI Taxonomy" id="4846"/>
    <lineage>
        <taxon>Eukaryota</taxon>
        <taxon>Fungi</taxon>
        <taxon>Fungi incertae sedis</taxon>
        <taxon>Mucoromycota</taxon>
        <taxon>Mucoromycotina</taxon>
        <taxon>Mucoromycetes</taxon>
        <taxon>Mucorales</taxon>
        <taxon>Mucorineae</taxon>
        <taxon>Rhizopodaceae</taxon>
        <taxon>Rhizopus</taxon>
    </lineage>
</organism>
<dbReference type="AlphaFoldDB" id="A0A367J130"/>